<keyword evidence="2" id="KW-1185">Reference proteome</keyword>
<dbReference type="InterPro" id="IPR022385">
    <property type="entry name" value="Rhs_assc_core"/>
</dbReference>
<evidence type="ECO:0000313" key="2">
    <source>
        <dbReference type="Proteomes" id="UP000294564"/>
    </source>
</evidence>
<evidence type="ECO:0000313" key="1">
    <source>
        <dbReference type="EMBL" id="TCP27974.1"/>
    </source>
</evidence>
<reference evidence="1 2" key="1">
    <citation type="submission" date="2019-03" db="EMBL/GenBank/DDBJ databases">
        <title>Genomic Encyclopedia of Type Strains, Phase IV (KMG-IV): sequencing the most valuable type-strain genomes for metagenomic binning, comparative biology and taxonomic classification.</title>
        <authorList>
            <person name="Goeker M."/>
        </authorList>
    </citation>
    <scope>NUCLEOTIDE SEQUENCE [LARGE SCALE GENOMIC DNA]</scope>
    <source>
        <strain evidence="1 2">DSM 14836</strain>
    </source>
</reference>
<dbReference type="GO" id="GO:0008237">
    <property type="term" value="F:metallopeptidase activity"/>
    <property type="evidence" value="ECO:0007669"/>
    <property type="project" value="InterPro"/>
</dbReference>
<protein>
    <submittedName>
        <fullName evidence="1">RHS repeat-associated protein</fullName>
    </submittedName>
</protein>
<dbReference type="AlphaFoldDB" id="A0A4R2P213"/>
<proteinExistence type="predicted"/>
<dbReference type="PANTHER" id="PTHR32305">
    <property type="match status" value="1"/>
</dbReference>
<dbReference type="InterPro" id="IPR024079">
    <property type="entry name" value="MetalloPept_cat_dom_sf"/>
</dbReference>
<accession>A0A4R2P213</accession>
<dbReference type="NCBIfam" id="TIGR03696">
    <property type="entry name" value="Rhs_assc_core"/>
    <property type="match status" value="1"/>
</dbReference>
<organism evidence="1 2">
    <name type="scientific">Tenacibaculum skagerrakense</name>
    <dbReference type="NCBI Taxonomy" id="186571"/>
    <lineage>
        <taxon>Bacteria</taxon>
        <taxon>Pseudomonadati</taxon>
        <taxon>Bacteroidota</taxon>
        <taxon>Flavobacteriia</taxon>
        <taxon>Flavobacteriales</taxon>
        <taxon>Flavobacteriaceae</taxon>
        <taxon>Tenacibaculum</taxon>
    </lineage>
</organism>
<gene>
    <name evidence="1" type="ORF">EV195_101133</name>
</gene>
<name>A0A4R2P213_9FLAO</name>
<dbReference type="EMBL" id="SLXM01000001">
    <property type="protein sequence ID" value="TCP27974.1"/>
    <property type="molecule type" value="Genomic_DNA"/>
</dbReference>
<dbReference type="Proteomes" id="UP000294564">
    <property type="component" value="Unassembled WGS sequence"/>
</dbReference>
<sequence>MRHKGYNDVVSSLGNSTAQKLGYNGKELNEELGLNWNDFGWRNYDASLGRWMNIDPFAEKYYPVSPYNYVANSPIVATDPDGRDIRITSTVDDDGNVSINITLTGKVIDLSSGNGFDAKTYAYNLQNRLSKVFSGTHKNADGTSVSVNFNAKITVAESEDDIGEDDHVFGIVDNLDKLDSEDADTPNNVFGRARLDGNIALIEKSYANKTNTSEHETGHLLGLSHTDNTLMDPIVGGNKKLTKEERQEIFNRYMHTRNGHYRNTNRDDLGSGDSKDDFDNALYDWKTKYNRKKRYK</sequence>
<dbReference type="Gene3D" id="3.40.390.10">
    <property type="entry name" value="Collagenase (Catalytic Domain)"/>
    <property type="match status" value="1"/>
</dbReference>
<dbReference type="OrthoDB" id="2972467at2"/>
<dbReference type="InterPro" id="IPR050708">
    <property type="entry name" value="T6SS_VgrG/RHS"/>
</dbReference>
<dbReference type="PANTHER" id="PTHR32305:SF15">
    <property type="entry name" value="PROTEIN RHSA-RELATED"/>
    <property type="match status" value="1"/>
</dbReference>
<dbReference type="Gene3D" id="2.180.10.10">
    <property type="entry name" value="RHS repeat-associated core"/>
    <property type="match status" value="1"/>
</dbReference>
<dbReference type="SUPFAM" id="SSF55486">
    <property type="entry name" value="Metalloproteases ('zincins'), catalytic domain"/>
    <property type="match status" value="1"/>
</dbReference>
<comment type="caution">
    <text evidence="1">The sequence shown here is derived from an EMBL/GenBank/DDBJ whole genome shotgun (WGS) entry which is preliminary data.</text>
</comment>